<accession>A0AAF1KJW8</accession>
<proteinExistence type="inferred from homology"/>
<feature type="region of interest" description="Disordered" evidence="3">
    <location>
        <begin position="173"/>
        <end position="194"/>
    </location>
</feature>
<dbReference type="InterPro" id="IPR050282">
    <property type="entry name" value="Cycloisomerase_2"/>
</dbReference>
<keyword evidence="2" id="KW-0119">Carbohydrate metabolism</keyword>
<dbReference type="RefSeq" id="WP_211874798.1">
    <property type="nucleotide sequence ID" value="NZ_JAAEDH010000014.1"/>
</dbReference>
<evidence type="ECO:0000313" key="5">
    <source>
        <dbReference type="Proteomes" id="UP001196068"/>
    </source>
</evidence>
<evidence type="ECO:0000256" key="1">
    <source>
        <dbReference type="ARBA" id="ARBA00005564"/>
    </source>
</evidence>
<protein>
    <submittedName>
        <fullName evidence="4">Lactonase family protein</fullName>
    </submittedName>
</protein>
<dbReference type="SUPFAM" id="SSF51004">
    <property type="entry name" value="C-terminal (heme d1) domain of cytochrome cd1-nitrite reductase"/>
    <property type="match status" value="1"/>
</dbReference>
<sequence length="394" mass="41430">MTDETTSTTSRRTLLAGMAMATPALSGTAAAQTRRPPQARPVFAYVGSFTSAQRRARGEGISVFSMNTTTGAWTHVQTLGDLVNPSFLVTSRDGRFLYSVHGDGDFASAFAIDPASGRIRALNRGTTGGRNGVRQAIDPSGKWLVVANYATGSVAVLPIRPDGSLGDHAQLVSLPGEPGPHRREQPNSEPHDVVFDPTGKYVVIPDKGVDRVFVFSFDPSNGALTPAGNNGFVASRSGAGPRHMAFHPTRPIAWVLNELDSTVTTCAWAVSNGTLTPQQVITTLPTDFTGNSTCAEIAVSADGRFVHVSNRGHDSVTSFAARADNGLLGTPAWTRTQGPSPRFIGLAPGGRFLYAANEQGDTILPFRVEGTGGRLTQAGPAILCKSPVTIAFTG</sequence>
<dbReference type="GO" id="GO:0005829">
    <property type="term" value="C:cytosol"/>
    <property type="evidence" value="ECO:0007669"/>
    <property type="project" value="TreeGrafter"/>
</dbReference>
<evidence type="ECO:0000256" key="2">
    <source>
        <dbReference type="ARBA" id="ARBA00022526"/>
    </source>
</evidence>
<feature type="compositionally biased region" description="Basic and acidic residues" evidence="3">
    <location>
        <begin position="179"/>
        <end position="194"/>
    </location>
</feature>
<organism evidence="4 5">
    <name type="scientific">Plastoroseomonas arctica</name>
    <dbReference type="NCBI Taxonomy" id="1509237"/>
    <lineage>
        <taxon>Bacteria</taxon>
        <taxon>Pseudomonadati</taxon>
        <taxon>Pseudomonadota</taxon>
        <taxon>Alphaproteobacteria</taxon>
        <taxon>Acetobacterales</taxon>
        <taxon>Acetobacteraceae</taxon>
        <taxon>Plastoroseomonas</taxon>
    </lineage>
</organism>
<evidence type="ECO:0000313" key="4">
    <source>
        <dbReference type="EMBL" id="MBR0655950.1"/>
    </source>
</evidence>
<dbReference type="PROSITE" id="PS51318">
    <property type="entry name" value="TAT"/>
    <property type="match status" value="1"/>
</dbReference>
<dbReference type="InterPro" id="IPR019405">
    <property type="entry name" value="Lactonase_7-beta_prop"/>
</dbReference>
<comment type="similarity">
    <text evidence="1">Belongs to the cycloisomerase 2 family.</text>
</comment>
<comment type="caution">
    <text evidence="4">The sequence shown here is derived from an EMBL/GenBank/DDBJ whole genome shotgun (WGS) entry which is preliminary data.</text>
</comment>
<gene>
    <name evidence="4" type="ORF">GXW79_12785</name>
</gene>
<dbReference type="PANTHER" id="PTHR30344">
    <property type="entry name" value="6-PHOSPHOGLUCONOLACTONASE-RELATED"/>
    <property type="match status" value="1"/>
</dbReference>
<dbReference type="Pfam" id="PF10282">
    <property type="entry name" value="Lactonase"/>
    <property type="match status" value="1"/>
</dbReference>
<reference evidence="4" key="1">
    <citation type="submission" date="2020-01" db="EMBL/GenBank/DDBJ databases">
        <authorList>
            <person name="Rat A."/>
        </authorList>
    </citation>
    <scope>NUCLEOTIDE SEQUENCE</scope>
    <source>
        <strain evidence="4">LMG 28251</strain>
    </source>
</reference>
<dbReference type="AlphaFoldDB" id="A0AAF1KJW8"/>
<dbReference type="Gene3D" id="2.130.10.10">
    <property type="entry name" value="YVTN repeat-like/Quinoprotein amine dehydrogenase"/>
    <property type="match status" value="1"/>
</dbReference>
<dbReference type="GO" id="GO:0006006">
    <property type="term" value="P:glucose metabolic process"/>
    <property type="evidence" value="ECO:0007669"/>
    <property type="project" value="UniProtKB-KW"/>
</dbReference>
<keyword evidence="5" id="KW-1185">Reference proteome</keyword>
<evidence type="ECO:0000256" key="3">
    <source>
        <dbReference type="SAM" id="MobiDB-lite"/>
    </source>
</evidence>
<name>A0AAF1KJW8_9PROT</name>
<dbReference type="InterPro" id="IPR015943">
    <property type="entry name" value="WD40/YVTN_repeat-like_dom_sf"/>
</dbReference>
<dbReference type="InterPro" id="IPR006311">
    <property type="entry name" value="TAT_signal"/>
</dbReference>
<reference evidence="4" key="2">
    <citation type="journal article" date="2021" name="Syst. Appl. Microbiol.">
        <title>Roseomonas hellenica sp. nov., isolated from roots of wild-growing Alkanna tinctoria.</title>
        <authorList>
            <person name="Rat A."/>
            <person name="Naranjo H.D."/>
            <person name="Lebbe L."/>
            <person name="Cnockaert M."/>
            <person name="Krigas N."/>
            <person name="Grigoriadou K."/>
            <person name="Maloupa E."/>
            <person name="Willems A."/>
        </authorList>
    </citation>
    <scope>NUCLEOTIDE SEQUENCE</scope>
    <source>
        <strain evidence="4">LMG 28251</strain>
    </source>
</reference>
<dbReference type="PANTHER" id="PTHR30344:SF1">
    <property type="entry name" value="6-PHOSPHOGLUCONOLACTONASE"/>
    <property type="match status" value="1"/>
</dbReference>
<dbReference type="EMBL" id="JAAEDH010000014">
    <property type="protein sequence ID" value="MBR0655950.1"/>
    <property type="molecule type" value="Genomic_DNA"/>
</dbReference>
<dbReference type="InterPro" id="IPR011048">
    <property type="entry name" value="Haem_d1_sf"/>
</dbReference>
<dbReference type="GO" id="GO:0017057">
    <property type="term" value="F:6-phosphogluconolactonase activity"/>
    <property type="evidence" value="ECO:0007669"/>
    <property type="project" value="TreeGrafter"/>
</dbReference>
<dbReference type="Proteomes" id="UP001196068">
    <property type="component" value="Unassembled WGS sequence"/>
</dbReference>
<keyword evidence="2" id="KW-0313">Glucose metabolism</keyword>